<feature type="compositionally biased region" description="Polar residues" evidence="4">
    <location>
        <begin position="1703"/>
        <end position="1712"/>
    </location>
</feature>
<dbReference type="Gene3D" id="1.10.10.60">
    <property type="entry name" value="Homeodomain-like"/>
    <property type="match status" value="1"/>
</dbReference>
<name>A0A388LM44_CHABU</name>
<feature type="compositionally biased region" description="Basic residues" evidence="4">
    <location>
        <begin position="1133"/>
        <end position="1144"/>
    </location>
</feature>
<reference evidence="6 7" key="1">
    <citation type="journal article" date="2018" name="Cell">
        <title>The Chara Genome: Secondary Complexity and Implications for Plant Terrestrialization.</title>
        <authorList>
            <person name="Nishiyama T."/>
            <person name="Sakayama H."/>
            <person name="Vries J.D."/>
            <person name="Buschmann H."/>
            <person name="Saint-Marcoux D."/>
            <person name="Ullrich K.K."/>
            <person name="Haas F.B."/>
            <person name="Vanderstraeten L."/>
            <person name="Becker D."/>
            <person name="Lang D."/>
            <person name="Vosolsobe S."/>
            <person name="Rombauts S."/>
            <person name="Wilhelmsson P.K.I."/>
            <person name="Janitza P."/>
            <person name="Kern R."/>
            <person name="Heyl A."/>
            <person name="Rumpler F."/>
            <person name="Villalobos L.I.A.C."/>
            <person name="Clay J.M."/>
            <person name="Skokan R."/>
            <person name="Toyoda A."/>
            <person name="Suzuki Y."/>
            <person name="Kagoshima H."/>
            <person name="Schijlen E."/>
            <person name="Tajeshwar N."/>
            <person name="Catarino B."/>
            <person name="Hetherington A.J."/>
            <person name="Saltykova A."/>
            <person name="Bonnot C."/>
            <person name="Breuninger H."/>
            <person name="Symeonidi A."/>
            <person name="Radhakrishnan G.V."/>
            <person name="Van Nieuwerburgh F."/>
            <person name="Deforce D."/>
            <person name="Chang C."/>
            <person name="Karol K.G."/>
            <person name="Hedrich R."/>
            <person name="Ulvskov P."/>
            <person name="Glockner G."/>
            <person name="Delwiche C.F."/>
            <person name="Petrasek J."/>
            <person name="Van de Peer Y."/>
            <person name="Friml J."/>
            <person name="Beilby M."/>
            <person name="Dolan L."/>
            <person name="Kohara Y."/>
            <person name="Sugano S."/>
            <person name="Fujiyama A."/>
            <person name="Delaux P.-M."/>
            <person name="Quint M."/>
            <person name="TheiBen G."/>
            <person name="Hagemann M."/>
            <person name="Harholt J."/>
            <person name="Dunand C."/>
            <person name="Zachgo S."/>
            <person name="Langdale J."/>
            <person name="Maumus F."/>
            <person name="Straeten D.V.D."/>
            <person name="Gould S.B."/>
            <person name="Rensing S.A."/>
        </authorList>
    </citation>
    <scope>NUCLEOTIDE SEQUENCE [LARGE SCALE GENOMIC DNA]</scope>
    <source>
        <strain evidence="6 7">S276</strain>
    </source>
</reference>
<feature type="compositionally biased region" description="Basic residues" evidence="4">
    <location>
        <begin position="1592"/>
        <end position="1602"/>
    </location>
</feature>
<feature type="repeat" description="WD" evidence="2">
    <location>
        <begin position="236"/>
        <end position="268"/>
    </location>
</feature>
<dbReference type="Pfam" id="PF00400">
    <property type="entry name" value="WD40"/>
    <property type="match status" value="1"/>
</dbReference>
<proteinExistence type="predicted"/>
<comment type="caution">
    <text evidence="6">The sequence shown here is derived from an EMBL/GenBank/DDBJ whole genome shotgun (WGS) entry which is preliminary data.</text>
</comment>
<dbReference type="Gene3D" id="3.30.200.20">
    <property type="entry name" value="Phosphorylase Kinase, domain 1"/>
    <property type="match status" value="1"/>
</dbReference>
<feature type="coiled-coil region" evidence="3">
    <location>
        <begin position="591"/>
        <end position="721"/>
    </location>
</feature>
<dbReference type="SUPFAM" id="SSF90257">
    <property type="entry name" value="Myosin rod fragments"/>
    <property type="match status" value="1"/>
</dbReference>
<evidence type="ECO:0000313" key="7">
    <source>
        <dbReference type="Proteomes" id="UP000265515"/>
    </source>
</evidence>
<dbReference type="GO" id="GO:0004672">
    <property type="term" value="F:protein kinase activity"/>
    <property type="evidence" value="ECO:0007669"/>
    <property type="project" value="InterPro"/>
</dbReference>
<feature type="region of interest" description="Disordered" evidence="4">
    <location>
        <begin position="1582"/>
        <end position="1613"/>
    </location>
</feature>
<evidence type="ECO:0000256" key="2">
    <source>
        <dbReference type="PROSITE-ProRule" id="PRU00221"/>
    </source>
</evidence>
<dbReference type="SUPFAM" id="SSF50978">
    <property type="entry name" value="WD40 repeat-like"/>
    <property type="match status" value="1"/>
</dbReference>
<gene>
    <name evidence="6" type="ORF">CBR_g37091</name>
</gene>
<organism evidence="6 7">
    <name type="scientific">Chara braunii</name>
    <name type="common">Braun's stonewort</name>
    <dbReference type="NCBI Taxonomy" id="69332"/>
    <lineage>
        <taxon>Eukaryota</taxon>
        <taxon>Viridiplantae</taxon>
        <taxon>Streptophyta</taxon>
        <taxon>Charophyceae</taxon>
        <taxon>Charales</taxon>
        <taxon>Characeae</taxon>
        <taxon>Chara</taxon>
    </lineage>
</organism>
<dbReference type="InterPro" id="IPR001680">
    <property type="entry name" value="WD40_rpt"/>
</dbReference>
<evidence type="ECO:0000259" key="5">
    <source>
        <dbReference type="PROSITE" id="PS50011"/>
    </source>
</evidence>
<evidence type="ECO:0000313" key="6">
    <source>
        <dbReference type="EMBL" id="GBG83377.1"/>
    </source>
</evidence>
<dbReference type="Gene3D" id="2.130.10.10">
    <property type="entry name" value="YVTN repeat-like/Quinoprotein amine dehydrogenase"/>
    <property type="match status" value="1"/>
</dbReference>
<feature type="compositionally biased region" description="Polar residues" evidence="4">
    <location>
        <begin position="1728"/>
        <end position="1737"/>
    </location>
</feature>
<dbReference type="Gramene" id="GBG83377">
    <property type="protein sequence ID" value="GBG83377"/>
    <property type="gene ID" value="CBR_g37091"/>
</dbReference>
<dbReference type="PANTHER" id="PTHR45647">
    <property type="entry name" value="OS02G0152300 PROTEIN"/>
    <property type="match status" value="1"/>
</dbReference>
<keyword evidence="7" id="KW-1185">Reference proteome</keyword>
<dbReference type="SMART" id="SM00320">
    <property type="entry name" value="WD40"/>
    <property type="match status" value="3"/>
</dbReference>
<feature type="compositionally biased region" description="Basic and acidic residues" evidence="4">
    <location>
        <begin position="1145"/>
        <end position="1157"/>
    </location>
</feature>
<dbReference type="GO" id="GO:0005524">
    <property type="term" value="F:ATP binding"/>
    <property type="evidence" value="ECO:0007669"/>
    <property type="project" value="InterPro"/>
</dbReference>
<feature type="region of interest" description="Disordered" evidence="4">
    <location>
        <begin position="1302"/>
        <end position="1339"/>
    </location>
</feature>
<keyword evidence="3" id="KW-0175">Coiled coil</keyword>
<feature type="compositionally biased region" description="Acidic residues" evidence="4">
    <location>
        <begin position="1627"/>
        <end position="1640"/>
    </location>
</feature>
<evidence type="ECO:0000256" key="1">
    <source>
        <dbReference type="ARBA" id="ARBA00022786"/>
    </source>
</evidence>
<feature type="coiled-coil region" evidence="3">
    <location>
        <begin position="478"/>
        <end position="554"/>
    </location>
</feature>
<dbReference type="OrthoDB" id="346907at2759"/>
<keyword evidence="1" id="KW-0833">Ubl conjugation pathway</keyword>
<dbReference type="Proteomes" id="UP000265515">
    <property type="component" value="Unassembled WGS sequence"/>
</dbReference>
<evidence type="ECO:0000256" key="3">
    <source>
        <dbReference type="SAM" id="Coils"/>
    </source>
</evidence>
<dbReference type="EMBL" id="BFEA01000437">
    <property type="protein sequence ID" value="GBG83377.1"/>
    <property type="molecule type" value="Genomic_DNA"/>
</dbReference>
<dbReference type="PROSITE" id="PS50011">
    <property type="entry name" value="PROTEIN_KINASE_DOM"/>
    <property type="match status" value="1"/>
</dbReference>
<dbReference type="PROSITE" id="PS50294">
    <property type="entry name" value="WD_REPEATS_REGION"/>
    <property type="match status" value="1"/>
</dbReference>
<feature type="domain" description="Protein kinase" evidence="5">
    <location>
        <begin position="779"/>
        <end position="1049"/>
    </location>
</feature>
<dbReference type="Gene3D" id="1.10.510.10">
    <property type="entry name" value="Transferase(Phosphotransferase) domain 1"/>
    <property type="match status" value="1"/>
</dbReference>
<dbReference type="PROSITE" id="PS50082">
    <property type="entry name" value="WD_REPEATS_2"/>
    <property type="match status" value="1"/>
</dbReference>
<keyword evidence="2" id="KW-0853">WD repeat</keyword>
<dbReference type="Pfam" id="PF07714">
    <property type="entry name" value="PK_Tyr_Ser-Thr"/>
    <property type="match status" value="1"/>
</dbReference>
<protein>
    <recommendedName>
        <fullName evidence="5">Protein kinase domain-containing protein</fullName>
    </recommendedName>
</protein>
<feature type="compositionally biased region" description="Low complexity" evidence="4">
    <location>
        <begin position="1649"/>
        <end position="1658"/>
    </location>
</feature>
<accession>A0A388LM44</accession>
<feature type="region of interest" description="Disordered" evidence="4">
    <location>
        <begin position="1121"/>
        <end position="1158"/>
    </location>
</feature>
<dbReference type="InterPro" id="IPR011009">
    <property type="entry name" value="Kinase-like_dom_sf"/>
</dbReference>
<dbReference type="SUPFAM" id="SSF56112">
    <property type="entry name" value="Protein kinase-like (PK-like)"/>
    <property type="match status" value="1"/>
</dbReference>
<dbReference type="PANTHER" id="PTHR45647:SF15">
    <property type="entry name" value="U-BOX DOMAIN-CONTAINING PROTEIN 35"/>
    <property type="match status" value="1"/>
</dbReference>
<evidence type="ECO:0000256" key="4">
    <source>
        <dbReference type="SAM" id="MobiDB-lite"/>
    </source>
</evidence>
<dbReference type="InterPro" id="IPR000719">
    <property type="entry name" value="Prot_kinase_dom"/>
</dbReference>
<dbReference type="Pfam" id="PF13837">
    <property type="entry name" value="Myb_DNA-bind_4"/>
    <property type="match status" value="1"/>
</dbReference>
<feature type="region of interest" description="Disordered" evidence="4">
    <location>
        <begin position="1627"/>
        <end position="1755"/>
    </location>
</feature>
<dbReference type="Gene3D" id="1.10.287.1490">
    <property type="match status" value="1"/>
</dbReference>
<dbReference type="InterPro" id="IPR051348">
    <property type="entry name" value="U-box_ubiquitin_ligases"/>
</dbReference>
<dbReference type="InterPro" id="IPR036322">
    <property type="entry name" value="WD40_repeat_dom_sf"/>
</dbReference>
<dbReference type="InterPro" id="IPR015943">
    <property type="entry name" value="WD40/YVTN_repeat-like_dom_sf"/>
</dbReference>
<sequence>MADPDVELSLKFQERDIEEGKELLDVHHHLPWIVLGRHDDGNYNLQAWNYENDTRVDWELPKGIKPWGVKFVGQEVRVMVVLKTQLVEYEIPPDSSSSTESWTFALDTTDFSNWAVHSSRRRVVLAVHPPGSSRYNIYFWDLDQNLHEERGTNLPEMTKMCFHPLESDIFVTVHGNGTINIWNAKTMTVLRTLEAEREVTSVRFCTKPQTSLLITGHKSGKLQVWDYPRKKCLTTFDAHEHAVEHAFFHPQLPYILSASEDGAIKVWSDSNYQFKMLFSGLNGLSGSLLCGNDNTLVRLCKKTLRVITIVGEHDSAAAPKHNFSSLKIKQLETGLSTLPLKIKQLESVLSTLSLKIKQLETVLSTLSPKIKPLESVLSRLAAIKIELDVVDTGPIWSEHSYDNNARQEWIGWKNKVSNMFKNVRVDIMDIGSQPSKENIYSERVKLLETEFSSSNRDGYPHQRVNDARKWRTVVNDITKELETKLQELQTKLLESQAELAKLQAELAKLQAELAKLQAELAKLQAELSNLRLERQAFEKELERLQSEYDTERGMHSERVKQIGTELSTLRAERRALEEGFEKKRQTKHQRVKELDTELSNVRMQRQALGEKVERFQSMHDREKGMESERVKQLETELSSARAERMVVEQGFEEERQIHAKGMKELETELSDVRTEMQGFGERFERFQSEHETEKGMHLESIMKLENEISNLLAEREELEESFEKPTVGAQGLECRSEMDGGASEILKRCDGVPKGVSGGDMHPFREFSVDELKNATNSFHDDCKLEQRHYGCMYKGKITPVVVKRLGYEKSTAQNQHTRLTMAILDLLKSLQHPHLQTLLGVCYKGNCLVYEHMAHGNVKDWISSAKVSQSGFLPWYIRLRIIAQVAQAVSFLHSHQSPGGGPIVHCSITLDNIFLDNSFVAKIANVDMAVLAPVFAKDGETPDMNRSDVQYLAPEFFQTEVFTPETDTYAFGITLLEMLTGKFKNALGIMKDAVEDATTFRSTLDPNAGSWDIDLALEAARVGLRCASLNKHHRPSITTGEGAVLPALESIAHKVELADSLEEERRISLCGGNRNESTSTVGGGVGARERPEWMRLTVVTCVAKRIRRSSWTAAAGGFASGRKGTNGGATARKGHATKTRRSKKMDDGTGRSDGEGGRNFWSVGDTIALVRAKRDQDLYIIGMGTSFPRMKTREWKWEDVRARLQSMGVTRDVVDCGKKWDNLMQQFKKVHKFHNLSGGRDYFKLASKARRSEGFIFVMDRSVYDEMEAMTKGDHMIHPKNLANTGAVGGVQMPAGAGAARDTMATEGGGEAADEEPGSTKDSTFSAGSGSGYRKRKNMRQQTFEVVAEVMDKHGALMASTMDSVSKRQCSMMLRQCEILESEVEVQRKHYAAADEANGMISEGRRTRCTATTSTRDALCLFSSSSHNTATTKSPVSSLSSSSWISSMSSSIIIVDLVALLLAADLYRPFGGPASFSHEDLLLAAEQCPQGSSPSRLGLLQCRCRSSLWILSLSFSPRILLAADPYRPFGGPASLSREDLLVAAEKCPQGSSPSRVRPQTAIDGGGKHVCARRRLWEEAGNIPADNQGRERGRRHVPKAKRLRSEEASASLPLRRGRSWTLTNVEEDDDVFTTEEEAAEDNVLAPRGSSLQSSSDQSGARRLVTPPPEAQQVSAHNTQKAKEVVVDVGGEDDEPLESRRQRNVTQGATATAVSIRAATEERPPQGDLPSTPSQPRPRNTAAEGGSMERGGGEGALQEACVASGGAITAAAAGSSGNDGVVARAREEVPVVEREAMRSDNKGERENEDPLLNRVRRGGMARDLADRARLWVDDKAFWTTGEGRRLHNIVHESLEYFVAIASGLQTPVMPRSVIMPKSSTTLIRIADPAQLQQVIARVTAAENIALRVLHGWVFKSGNRPRGFNVAFQYVLELVATDIARVMWYGKEWSNVVSAVVHVHTIDLNMDLPLWFAGANIEDRLEDDDMTAHQEATVICITHAFRAAVQMGGIVDGGFISHNRLSRIADCFRLLLAACMWLMCMEGDNPRSHYQAFYFAKLVAKPTLVASMHRAFDHRRSVIRATNVVTERLGKANATFGE</sequence>
<dbReference type="InterPro" id="IPR001245">
    <property type="entry name" value="Ser-Thr/Tyr_kinase_cat_dom"/>
</dbReference>
<dbReference type="InterPro" id="IPR044822">
    <property type="entry name" value="Myb_DNA-bind_4"/>
</dbReference>